<gene>
    <name evidence="9" type="ORF">SAMN04488117_10836</name>
</gene>
<comment type="subcellular location">
    <subcellularLocation>
        <location evidence="7">Cell inner membrane</location>
        <topology evidence="7">Multi-pass membrane protein</topology>
    </subcellularLocation>
    <subcellularLocation>
        <location evidence="1">Cell membrane</location>
        <topology evidence="1">Multi-pass membrane protein</topology>
    </subcellularLocation>
</comment>
<dbReference type="Pfam" id="PF04290">
    <property type="entry name" value="DctQ"/>
    <property type="match status" value="1"/>
</dbReference>
<dbReference type="AlphaFoldDB" id="A0A1G7PHV6"/>
<evidence type="ECO:0000256" key="4">
    <source>
        <dbReference type="ARBA" id="ARBA00022692"/>
    </source>
</evidence>
<keyword evidence="6 7" id="KW-0472">Membrane</keyword>
<evidence type="ECO:0000256" key="1">
    <source>
        <dbReference type="ARBA" id="ARBA00004651"/>
    </source>
</evidence>
<proteinExistence type="inferred from homology"/>
<keyword evidence="5 7" id="KW-1133">Transmembrane helix</keyword>
<dbReference type="GO" id="GO:0022857">
    <property type="term" value="F:transmembrane transporter activity"/>
    <property type="evidence" value="ECO:0007669"/>
    <property type="project" value="UniProtKB-UniRule"/>
</dbReference>
<evidence type="ECO:0000256" key="7">
    <source>
        <dbReference type="RuleBase" id="RU369079"/>
    </source>
</evidence>
<organism evidence="9 10">
    <name type="scientific">Celeribacter baekdonensis</name>
    <dbReference type="NCBI Taxonomy" id="875171"/>
    <lineage>
        <taxon>Bacteria</taxon>
        <taxon>Pseudomonadati</taxon>
        <taxon>Pseudomonadota</taxon>
        <taxon>Alphaproteobacteria</taxon>
        <taxon>Rhodobacterales</taxon>
        <taxon>Roseobacteraceae</taxon>
        <taxon>Celeribacter</taxon>
    </lineage>
</organism>
<evidence type="ECO:0000313" key="9">
    <source>
        <dbReference type="EMBL" id="SDF85853.1"/>
    </source>
</evidence>
<dbReference type="GO" id="GO:0005886">
    <property type="term" value="C:plasma membrane"/>
    <property type="evidence" value="ECO:0007669"/>
    <property type="project" value="UniProtKB-SubCell"/>
</dbReference>
<feature type="transmembrane region" description="Helical" evidence="7">
    <location>
        <begin position="12"/>
        <end position="37"/>
    </location>
</feature>
<evidence type="ECO:0000259" key="8">
    <source>
        <dbReference type="Pfam" id="PF04290"/>
    </source>
</evidence>
<keyword evidence="7" id="KW-0997">Cell inner membrane</keyword>
<evidence type="ECO:0000256" key="6">
    <source>
        <dbReference type="ARBA" id="ARBA00023136"/>
    </source>
</evidence>
<reference evidence="9 10" key="1">
    <citation type="submission" date="2016-10" db="EMBL/GenBank/DDBJ databases">
        <authorList>
            <person name="de Groot N.N."/>
        </authorList>
    </citation>
    <scope>NUCLEOTIDE SEQUENCE [LARGE SCALE GENOMIC DNA]</scope>
    <source>
        <strain evidence="9 10">DSM 27375</strain>
    </source>
</reference>
<dbReference type="RefSeq" id="WP_074645876.1">
    <property type="nucleotide sequence ID" value="NZ_FNBL01000008.1"/>
</dbReference>
<keyword evidence="3" id="KW-1003">Cell membrane</keyword>
<name>A0A1G7PHV6_9RHOB</name>
<evidence type="ECO:0000313" key="10">
    <source>
        <dbReference type="Proteomes" id="UP000182284"/>
    </source>
</evidence>
<feature type="transmembrane region" description="Helical" evidence="7">
    <location>
        <begin position="57"/>
        <end position="75"/>
    </location>
</feature>
<sequence>MYHSLSRWVARLARLTAYAGGLSLLAVIALTCVSILGRALDGVGFGPIPGDIELVEFGIGFAVFSAMPYAQFARAHARVDLFKPLMGHRLNRLLELIGDLFLLGFATLVAWRLWLGMIDKGAYHETSFILQIPVVWGYRAAMATCVVAVIVALYSVLRSTHALLFPTSQPTSAEATHEPL</sequence>
<feature type="transmembrane region" description="Helical" evidence="7">
    <location>
        <begin position="135"/>
        <end position="157"/>
    </location>
</feature>
<accession>A0A1G7PHV6</accession>
<keyword evidence="2 7" id="KW-0813">Transport</keyword>
<comment type="similarity">
    <text evidence="7">Belongs to the TRAP transporter small permease family.</text>
</comment>
<dbReference type="Proteomes" id="UP000182284">
    <property type="component" value="Unassembled WGS sequence"/>
</dbReference>
<dbReference type="OrthoDB" id="6183232at2"/>
<evidence type="ECO:0000256" key="2">
    <source>
        <dbReference type="ARBA" id="ARBA00022448"/>
    </source>
</evidence>
<feature type="transmembrane region" description="Helical" evidence="7">
    <location>
        <begin position="96"/>
        <end position="115"/>
    </location>
</feature>
<keyword evidence="4 7" id="KW-0812">Transmembrane</keyword>
<evidence type="ECO:0000256" key="3">
    <source>
        <dbReference type="ARBA" id="ARBA00022475"/>
    </source>
</evidence>
<comment type="subunit">
    <text evidence="7">The complex comprises the extracytoplasmic solute receptor protein and the two transmembrane proteins.</text>
</comment>
<feature type="domain" description="Tripartite ATP-independent periplasmic transporters DctQ component" evidence="8">
    <location>
        <begin position="28"/>
        <end position="159"/>
    </location>
</feature>
<evidence type="ECO:0000256" key="5">
    <source>
        <dbReference type="ARBA" id="ARBA00022989"/>
    </source>
</evidence>
<dbReference type="EMBL" id="FNBL01000008">
    <property type="protein sequence ID" value="SDF85853.1"/>
    <property type="molecule type" value="Genomic_DNA"/>
</dbReference>
<comment type="function">
    <text evidence="7">Part of the tripartite ATP-independent periplasmic (TRAP) transport system.</text>
</comment>
<dbReference type="InterPro" id="IPR055348">
    <property type="entry name" value="DctQ"/>
</dbReference>
<protein>
    <recommendedName>
        <fullName evidence="7">TRAP transporter small permease protein</fullName>
    </recommendedName>
</protein>